<dbReference type="InterPro" id="IPR008271">
    <property type="entry name" value="Ser/Thr_kinase_AS"/>
</dbReference>
<protein>
    <submittedName>
        <fullName evidence="7">Serine/threonine protein kinase</fullName>
    </submittedName>
</protein>
<evidence type="ECO:0000256" key="1">
    <source>
        <dbReference type="ARBA" id="ARBA00022679"/>
    </source>
</evidence>
<dbReference type="SUPFAM" id="SSF56112">
    <property type="entry name" value="Protein kinase-like (PK-like)"/>
    <property type="match status" value="1"/>
</dbReference>
<proteinExistence type="predicted"/>
<dbReference type="Gene3D" id="3.30.200.20">
    <property type="entry name" value="Phosphorylase Kinase, domain 1"/>
    <property type="match status" value="1"/>
</dbReference>
<dbReference type="PANTHER" id="PTHR43289:SF34">
    <property type="entry name" value="SERINE_THREONINE-PROTEIN KINASE YBDM-RELATED"/>
    <property type="match status" value="1"/>
</dbReference>
<dbReference type="AlphaFoldDB" id="A0A365H3B4"/>
<dbReference type="InterPro" id="IPR000719">
    <property type="entry name" value="Prot_kinase_dom"/>
</dbReference>
<feature type="compositionally biased region" description="Basic and acidic residues" evidence="5">
    <location>
        <begin position="294"/>
        <end position="305"/>
    </location>
</feature>
<reference evidence="7 8" key="1">
    <citation type="submission" date="2018-06" db="EMBL/GenBank/DDBJ databases">
        <title>Actinomadura craniellae sp. nov. isolated from marine sponge Craniella sp.</title>
        <authorList>
            <person name="Li L."/>
            <person name="Xu Q.H."/>
            <person name="Lin H.W."/>
            <person name="Lu Y.H."/>
        </authorList>
    </citation>
    <scope>NUCLEOTIDE SEQUENCE [LARGE SCALE GENOMIC DNA]</scope>
    <source>
        <strain evidence="7 8">LHW63021</strain>
    </source>
</reference>
<dbReference type="PANTHER" id="PTHR43289">
    <property type="entry name" value="MITOGEN-ACTIVATED PROTEIN KINASE KINASE KINASE 20-RELATED"/>
    <property type="match status" value="1"/>
</dbReference>
<keyword evidence="3 7" id="KW-0418">Kinase</keyword>
<keyword evidence="8" id="KW-1185">Reference proteome</keyword>
<dbReference type="Gene3D" id="1.10.510.10">
    <property type="entry name" value="Transferase(Phosphotransferase) domain 1"/>
    <property type="match status" value="1"/>
</dbReference>
<keyword evidence="4" id="KW-0067">ATP-binding</keyword>
<evidence type="ECO:0000259" key="6">
    <source>
        <dbReference type="PROSITE" id="PS50011"/>
    </source>
</evidence>
<gene>
    <name evidence="7" type="ORF">DPM19_20890</name>
</gene>
<dbReference type="CDD" id="cd14014">
    <property type="entry name" value="STKc_PknB_like"/>
    <property type="match status" value="1"/>
</dbReference>
<feature type="region of interest" description="Disordered" evidence="5">
    <location>
        <begin position="267"/>
        <end position="338"/>
    </location>
</feature>
<dbReference type="InterPro" id="IPR011009">
    <property type="entry name" value="Kinase-like_dom_sf"/>
</dbReference>
<keyword evidence="2" id="KW-0547">Nucleotide-binding</keyword>
<dbReference type="PROSITE" id="PS50011">
    <property type="entry name" value="PROTEIN_KINASE_DOM"/>
    <property type="match status" value="1"/>
</dbReference>
<dbReference type="Proteomes" id="UP000251891">
    <property type="component" value="Unassembled WGS sequence"/>
</dbReference>
<evidence type="ECO:0000313" key="8">
    <source>
        <dbReference type="Proteomes" id="UP000251891"/>
    </source>
</evidence>
<dbReference type="SMART" id="SM00220">
    <property type="entry name" value="S_TKc"/>
    <property type="match status" value="1"/>
</dbReference>
<evidence type="ECO:0000256" key="2">
    <source>
        <dbReference type="ARBA" id="ARBA00022741"/>
    </source>
</evidence>
<accession>A0A365H3B4</accession>
<name>A0A365H3B4_9ACTN</name>
<evidence type="ECO:0000313" key="7">
    <source>
        <dbReference type="EMBL" id="RAY13508.1"/>
    </source>
</evidence>
<feature type="domain" description="Protein kinase" evidence="6">
    <location>
        <begin position="37"/>
        <end position="281"/>
    </location>
</feature>
<dbReference type="GO" id="GO:0004674">
    <property type="term" value="F:protein serine/threonine kinase activity"/>
    <property type="evidence" value="ECO:0007669"/>
    <property type="project" value="UniProtKB-KW"/>
</dbReference>
<dbReference type="PROSITE" id="PS00108">
    <property type="entry name" value="PROTEIN_KINASE_ST"/>
    <property type="match status" value="1"/>
</dbReference>
<evidence type="ECO:0000256" key="5">
    <source>
        <dbReference type="SAM" id="MobiDB-lite"/>
    </source>
</evidence>
<organism evidence="7 8">
    <name type="scientific">Actinomadura craniellae</name>
    <dbReference type="NCBI Taxonomy" id="2231787"/>
    <lineage>
        <taxon>Bacteria</taxon>
        <taxon>Bacillati</taxon>
        <taxon>Actinomycetota</taxon>
        <taxon>Actinomycetes</taxon>
        <taxon>Streptosporangiales</taxon>
        <taxon>Thermomonosporaceae</taxon>
        <taxon>Actinomadura</taxon>
    </lineage>
</organism>
<sequence length="474" mass="49729">MEVLSGGGMIRRATDARRSAMPALPLTPEDPPRLGRYRLLGRLGEGGQGIVYLGEGAPGEHVAVKVIKTATDPAARDRLAREMAAAQQVADWCTAKVLDSSVDGPLPYIVSEFVDGPSLRDRVRERGPLHGGELKRLMANTLTALLAIHGAGMIHRDLKPGNVLLGPDGPRVVDFGIARPVDQRTMSGQLTGTPAYLSPEQLRQESATRASDVFAWAGTMVYAATGHPPFRHGAIAPLFQAILNDPPDLSGVPAELREMLAECLDKDPGARPTARDLHERLVGGPPPLPPWAGRRPEDPTVDRRTRPPAPVRAAETREETGESAVSSVTTDPAPEPAGASRRAWIVPVAVAVAAGAGLVGWLAGRGEDAPSIPAEYAGVWSGPAFESTGIGGRTSTVTIELAAGQRTARLESAICPGGLRLAEAGGDRLTFTFESGQCAPGQVIVELRDGGLGYRLRGAGAITGESGEPLRRAG</sequence>
<keyword evidence="7" id="KW-0723">Serine/threonine-protein kinase</keyword>
<dbReference type="GO" id="GO:0005524">
    <property type="term" value="F:ATP binding"/>
    <property type="evidence" value="ECO:0007669"/>
    <property type="project" value="UniProtKB-KW"/>
</dbReference>
<evidence type="ECO:0000256" key="3">
    <source>
        <dbReference type="ARBA" id="ARBA00022777"/>
    </source>
</evidence>
<feature type="compositionally biased region" description="Basic and acidic residues" evidence="5">
    <location>
        <begin position="267"/>
        <end position="281"/>
    </location>
</feature>
<evidence type="ECO:0000256" key="4">
    <source>
        <dbReference type="ARBA" id="ARBA00022840"/>
    </source>
</evidence>
<comment type="caution">
    <text evidence="7">The sequence shown here is derived from an EMBL/GenBank/DDBJ whole genome shotgun (WGS) entry which is preliminary data.</text>
</comment>
<keyword evidence="1" id="KW-0808">Transferase</keyword>
<dbReference type="EMBL" id="QLYX01000009">
    <property type="protein sequence ID" value="RAY13508.1"/>
    <property type="molecule type" value="Genomic_DNA"/>
</dbReference>
<dbReference type="Pfam" id="PF00069">
    <property type="entry name" value="Pkinase"/>
    <property type="match status" value="1"/>
</dbReference>